<name>A0A248SKT8_9CAUD</name>
<organism evidence="1 2">
    <name type="scientific">Klebsiella phage SopranoGao</name>
    <dbReference type="NCBI Taxonomy" id="2026944"/>
    <lineage>
        <taxon>Viruses</taxon>
        <taxon>Duplodnaviria</taxon>
        <taxon>Heunggongvirae</taxon>
        <taxon>Uroviricota</taxon>
        <taxon>Caudoviricetes</taxon>
        <taxon>Lastavirus</taxon>
        <taxon>Lastavirus sopranogao</taxon>
    </lineage>
</organism>
<evidence type="ECO:0000313" key="2">
    <source>
        <dbReference type="Proteomes" id="UP000224252"/>
    </source>
</evidence>
<protein>
    <submittedName>
        <fullName evidence="1">Virion associated protein</fullName>
    </submittedName>
</protein>
<reference evidence="1 2" key="1">
    <citation type="submission" date="2017-08" db="EMBL/GenBank/DDBJ databases">
        <authorList>
            <person name="de Groot N.N."/>
        </authorList>
    </citation>
    <scope>NUCLEOTIDE SEQUENCE [LARGE SCALE GENOMIC DNA]</scope>
</reference>
<accession>A0A248SKT8</accession>
<dbReference type="EMBL" id="MF612073">
    <property type="protein sequence ID" value="ASV45035.1"/>
    <property type="molecule type" value="Genomic_DNA"/>
</dbReference>
<dbReference type="Proteomes" id="UP000224252">
    <property type="component" value="Segment"/>
</dbReference>
<gene>
    <name evidence="1" type="ORF">SopranoGao_12</name>
</gene>
<keyword evidence="2" id="KW-1185">Reference proteome</keyword>
<sequence>MSVRIAAFSGEIPRVIPRLLDNNYAQVSQNTKLEDGSLLPIRRARYVNRFGFDCKTFYKTTDGEWLGWPGVVRVAPGPVAEDRLYVTGDGVPKVIANGKTWPLAVPFPSVALTTAIVSGDVDDDLSSTVIWTYTWVTELDEESEPAPLSAGLLWSPGLDVRLSGFQAPPAGRGINRMRIYRSQTSSSGVTTLYFIKEREATAADFVDVVADNPINEVLPSTDYNAPPDGLQGLTSLPNGMMAAFVGKKLYFSEPYRPHAWPEKYILTCDYEIVGLGVFGTSVAIMTKGSPYVAQGTAPENMTMDRIRVNYPCIAASSIVDLGYSVAYASPQGLVTISQNGAAVATASLMTRDQWRQMQPESFIAGQFAGRYLASYAYLDSDNIERRGIISIDLSGSQPFLERYADYASAMFFEIGTGVLYLLRGGREIFEWDAISEPYAEMYWRSKRFVSPSYYNWGAILVEGEDASSDEQIKERLAKNAAVRARNRVRMNADNSDGALADAALGVVTFAGSLLEPLEDADPSFSCAVYGDGELIATIYRINEIERLPGKRMYTTLELEVRGNQRITAVTVAATPEDIAGGA</sequence>
<proteinExistence type="predicted"/>
<evidence type="ECO:0000313" key="1">
    <source>
        <dbReference type="EMBL" id="ASV45035.1"/>
    </source>
</evidence>